<name>A0ABR2Y415_9PEZI</name>
<proteinExistence type="predicted"/>
<keyword evidence="3" id="KW-1185">Reference proteome</keyword>
<organism evidence="2 3">
    <name type="scientific">Seiridium cardinale</name>
    <dbReference type="NCBI Taxonomy" id="138064"/>
    <lineage>
        <taxon>Eukaryota</taxon>
        <taxon>Fungi</taxon>
        <taxon>Dikarya</taxon>
        <taxon>Ascomycota</taxon>
        <taxon>Pezizomycotina</taxon>
        <taxon>Sordariomycetes</taxon>
        <taxon>Xylariomycetidae</taxon>
        <taxon>Amphisphaeriales</taxon>
        <taxon>Sporocadaceae</taxon>
        <taxon>Seiridium</taxon>
    </lineage>
</organism>
<evidence type="ECO:0000313" key="3">
    <source>
        <dbReference type="Proteomes" id="UP001465668"/>
    </source>
</evidence>
<evidence type="ECO:0008006" key="4">
    <source>
        <dbReference type="Google" id="ProtNLM"/>
    </source>
</evidence>
<evidence type="ECO:0000256" key="1">
    <source>
        <dbReference type="SAM" id="MobiDB-lite"/>
    </source>
</evidence>
<feature type="region of interest" description="Disordered" evidence="1">
    <location>
        <begin position="284"/>
        <end position="318"/>
    </location>
</feature>
<gene>
    <name evidence="2" type="ORF">SCAR479_02016</name>
</gene>
<dbReference type="EMBL" id="JARVKM010000005">
    <property type="protein sequence ID" value="KAK9780830.1"/>
    <property type="molecule type" value="Genomic_DNA"/>
</dbReference>
<reference evidence="2 3" key="1">
    <citation type="submission" date="2024-02" db="EMBL/GenBank/DDBJ databases">
        <title>First draft genome assembly of two strains of Seiridium cardinale.</title>
        <authorList>
            <person name="Emiliani G."/>
            <person name="Scali E."/>
        </authorList>
    </citation>
    <scope>NUCLEOTIDE SEQUENCE [LARGE SCALE GENOMIC DNA]</scope>
    <source>
        <strain evidence="2 3">BM-138-000479</strain>
    </source>
</reference>
<feature type="compositionally biased region" description="Low complexity" evidence="1">
    <location>
        <begin position="255"/>
        <end position="269"/>
    </location>
</feature>
<protein>
    <recommendedName>
        <fullName evidence="4">BTB domain-containing protein</fullName>
    </recommendedName>
</protein>
<evidence type="ECO:0000313" key="2">
    <source>
        <dbReference type="EMBL" id="KAK9780830.1"/>
    </source>
</evidence>
<comment type="caution">
    <text evidence="2">The sequence shown here is derived from an EMBL/GenBank/DDBJ whole genome shotgun (WGS) entry which is preliminary data.</text>
</comment>
<sequence length="318" mass="35393">MDSSVNSGIHGSIDKGEEMAASVKEEAATTHDGSSLQLLSPRSLFSSADGVVKLIVLEIRGEFLAAVLEPILIKYSGYFRRHLHDFPAVNTVSTIKTPWAFLEKDVLSTWLVLIHQMYYSGACNLTLKDDGEQDFSLGSLIVLAKLHGFCKFAESPIIQAWVAKKFKNTIDNTTILWTSITDQNKSLYCLQRAWLEWNDEDFQTMIVTKINKTMPDEVYDRMIDVMPHDFLKVLSRDRLKEKSNKITELEHQVKTSSRTTSSPATSQTAASRFGLTVAQVPAPSVVTMEAPATINRARGARGQRPANPNPNTPNSLFS</sequence>
<accession>A0ABR2Y415</accession>
<feature type="region of interest" description="Disordered" evidence="1">
    <location>
        <begin position="249"/>
        <end position="269"/>
    </location>
</feature>
<dbReference type="Proteomes" id="UP001465668">
    <property type="component" value="Unassembled WGS sequence"/>
</dbReference>